<keyword evidence="10 16" id="KW-0560">Oxidoreductase</keyword>
<dbReference type="RefSeq" id="WP_091791906.1">
    <property type="nucleotide sequence ID" value="NZ_FNAF01000007.1"/>
</dbReference>
<dbReference type="NCBIfam" id="NF004976">
    <property type="entry name" value="PRK06349.1"/>
    <property type="match status" value="1"/>
</dbReference>
<dbReference type="Pfam" id="PF01842">
    <property type="entry name" value="ACT"/>
    <property type="match status" value="1"/>
</dbReference>
<dbReference type="Proteomes" id="UP000198995">
    <property type="component" value="Unassembled WGS sequence"/>
</dbReference>
<evidence type="ECO:0000256" key="11">
    <source>
        <dbReference type="ARBA" id="ARBA00023053"/>
    </source>
</evidence>
<evidence type="ECO:0000256" key="13">
    <source>
        <dbReference type="ARBA" id="ARBA00048841"/>
    </source>
</evidence>
<proteinExistence type="inferred from homology"/>
<dbReference type="Gene3D" id="3.30.360.10">
    <property type="entry name" value="Dihydrodipicolinate Reductase, domain 2"/>
    <property type="match status" value="1"/>
</dbReference>
<keyword evidence="7 16" id="KW-0028">Amino-acid biosynthesis</keyword>
<dbReference type="AlphaFoldDB" id="A0A1G6XJ93"/>
<dbReference type="PROSITE" id="PS51671">
    <property type="entry name" value="ACT"/>
    <property type="match status" value="1"/>
</dbReference>
<comment type="similarity">
    <text evidence="4 17">Belongs to the homoserine dehydrogenase family.</text>
</comment>
<evidence type="ECO:0000313" key="20">
    <source>
        <dbReference type="Proteomes" id="UP000198995"/>
    </source>
</evidence>
<sequence length="432" mass="45929">MKTIHVALLGLGTVGSGTFEVIMERQKDVFVHKVGADILVKTILVRHPDKYRSVVPDGVQLTADINDVLNDPAIDIVVEVMGGIEPAKTYILQALAAGKSVVSANKDLIAVAGREIYAAAAKAGKDFMFEAAAMGAIPIVHPLMEGLSANHIQEIVGIMNGTTNYILSKMAAEGWSYDQALTEATRLGYAEADPTADVEGYDAGRKVAILANLAFHCPAVFDDVYIEGITKVSAVDIAFASRFGYVIKLLGIADQQEDGVALRVYPALIDKSHPLASVNDSFNAAFVRGDAVDEAMFYGRGAGKLPTASAVVGDVIDIARNIVCGCEGRLGDNTFASCHFLPIDEVKSSFFVRLSVKDTSGVLAQIGQAFGDADVSIAQVVQDTIADSDLADLVIITHAVKERNFRRALAAVLATDVVQAEESVIRVYGDVR</sequence>
<gene>
    <name evidence="19" type="ORF">SAMN04489866_1076</name>
</gene>
<feature type="binding site" evidence="15">
    <location>
        <position position="106"/>
    </location>
    <ligand>
        <name>NADPH</name>
        <dbReference type="ChEBI" id="CHEBI:57783"/>
    </ligand>
</feature>
<evidence type="ECO:0000256" key="10">
    <source>
        <dbReference type="ARBA" id="ARBA00023002"/>
    </source>
</evidence>
<evidence type="ECO:0000256" key="6">
    <source>
        <dbReference type="ARBA" id="ARBA00013376"/>
    </source>
</evidence>
<comment type="pathway">
    <text evidence="3 16">Amino-acid biosynthesis; L-methionine biosynthesis via de novo pathway; L-homoserine from L-aspartate: step 3/3.</text>
</comment>
<evidence type="ECO:0000256" key="17">
    <source>
        <dbReference type="RuleBase" id="RU004171"/>
    </source>
</evidence>
<dbReference type="UniPathway" id="UPA00050">
    <property type="reaction ID" value="UER00063"/>
</dbReference>
<feature type="active site" description="Proton donor" evidence="14">
    <location>
        <position position="206"/>
    </location>
</feature>
<feature type="domain" description="ACT" evidence="18">
    <location>
        <begin position="351"/>
        <end position="432"/>
    </location>
</feature>
<keyword evidence="20" id="KW-1185">Reference proteome</keyword>
<dbReference type="STRING" id="2741.SAMN04489866_1076"/>
<dbReference type="Gene3D" id="3.30.70.260">
    <property type="match status" value="1"/>
</dbReference>
<comment type="cofactor">
    <cofactor evidence="1">
        <name>a metal cation</name>
        <dbReference type="ChEBI" id="CHEBI:25213"/>
    </cofactor>
</comment>
<comment type="catalytic activity">
    <reaction evidence="13">
        <text>L-homoserine + NADP(+) = L-aspartate 4-semialdehyde + NADPH + H(+)</text>
        <dbReference type="Rhea" id="RHEA:15761"/>
        <dbReference type="ChEBI" id="CHEBI:15378"/>
        <dbReference type="ChEBI" id="CHEBI:57476"/>
        <dbReference type="ChEBI" id="CHEBI:57783"/>
        <dbReference type="ChEBI" id="CHEBI:58349"/>
        <dbReference type="ChEBI" id="CHEBI:537519"/>
        <dbReference type="EC" id="1.1.1.3"/>
    </reaction>
    <physiologicalReaction direction="right-to-left" evidence="13">
        <dbReference type="Rhea" id="RHEA:15763"/>
    </physiologicalReaction>
</comment>
<dbReference type="PROSITE" id="PS01042">
    <property type="entry name" value="HOMOSER_DHGENASE"/>
    <property type="match status" value="1"/>
</dbReference>
<evidence type="ECO:0000256" key="3">
    <source>
        <dbReference type="ARBA" id="ARBA00005062"/>
    </source>
</evidence>
<evidence type="ECO:0000256" key="15">
    <source>
        <dbReference type="PIRSR" id="PIRSR000098-2"/>
    </source>
</evidence>
<evidence type="ECO:0000313" key="19">
    <source>
        <dbReference type="EMBL" id="SDD78314.1"/>
    </source>
</evidence>
<dbReference type="Gene3D" id="3.40.50.720">
    <property type="entry name" value="NAD(P)-binding Rossmann-like Domain"/>
    <property type="match status" value="1"/>
</dbReference>
<evidence type="ECO:0000256" key="7">
    <source>
        <dbReference type="ARBA" id="ARBA00022605"/>
    </source>
</evidence>
<dbReference type="InterPro" id="IPR005106">
    <property type="entry name" value="Asp/hSer_DH_NAD-bd"/>
</dbReference>
<dbReference type="GO" id="GO:0009088">
    <property type="term" value="P:threonine biosynthetic process"/>
    <property type="evidence" value="ECO:0007669"/>
    <property type="project" value="UniProtKB-UniPathway"/>
</dbReference>
<dbReference type="UniPathway" id="UPA00051">
    <property type="reaction ID" value="UER00465"/>
</dbReference>
<dbReference type="InterPro" id="IPR001342">
    <property type="entry name" value="HDH_cat"/>
</dbReference>
<keyword evidence="11" id="KW-0915">Sodium</keyword>
<evidence type="ECO:0000256" key="5">
    <source>
        <dbReference type="ARBA" id="ARBA00013213"/>
    </source>
</evidence>
<dbReference type="FunFam" id="3.30.360.10:FF:000005">
    <property type="entry name" value="Homoserine dehydrogenase"/>
    <property type="match status" value="1"/>
</dbReference>
<name>A0A1G6XJ93_PEPNI</name>
<dbReference type="PANTHER" id="PTHR43331:SF1">
    <property type="entry name" value="HOMOSERINE DEHYDROGENASE"/>
    <property type="match status" value="1"/>
</dbReference>
<dbReference type="SUPFAM" id="SSF55347">
    <property type="entry name" value="Glyceraldehyde-3-phosphate dehydrogenase-like, C-terminal domain"/>
    <property type="match status" value="1"/>
</dbReference>
<accession>A0A1G6XJ93</accession>
<comment type="pathway">
    <text evidence="2 16">Amino-acid biosynthesis; L-threonine biosynthesis; L-threonine from L-aspartate: step 3/5.</text>
</comment>
<keyword evidence="8 16" id="KW-0791">Threonine biosynthesis</keyword>
<dbReference type="Pfam" id="PF00742">
    <property type="entry name" value="Homoserine_dh"/>
    <property type="match status" value="1"/>
</dbReference>
<dbReference type="InterPro" id="IPR002912">
    <property type="entry name" value="ACT_dom"/>
</dbReference>
<dbReference type="InterPro" id="IPR016204">
    <property type="entry name" value="HDH"/>
</dbReference>
<dbReference type="SUPFAM" id="SSF55021">
    <property type="entry name" value="ACT-like"/>
    <property type="match status" value="1"/>
</dbReference>
<dbReference type="CDD" id="cd04881">
    <property type="entry name" value="ACT_HSDH-Hom"/>
    <property type="match status" value="1"/>
</dbReference>
<feature type="binding site" evidence="15">
    <location>
        <position position="191"/>
    </location>
    <ligand>
        <name>L-homoserine</name>
        <dbReference type="ChEBI" id="CHEBI:57476"/>
    </ligand>
</feature>
<dbReference type="SUPFAM" id="SSF51735">
    <property type="entry name" value="NAD(P)-binding Rossmann-fold domains"/>
    <property type="match status" value="1"/>
</dbReference>
<evidence type="ECO:0000256" key="16">
    <source>
        <dbReference type="RuleBase" id="RU000579"/>
    </source>
</evidence>
<dbReference type="OrthoDB" id="9808167at2"/>
<dbReference type="EC" id="1.1.1.3" evidence="5 16"/>
<evidence type="ECO:0000256" key="14">
    <source>
        <dbReference type="PIRSR" id="PIRSR000098-1"/>
    </source>
</evidence>
<keyword evidence="12 16" id="KW-0486">Methionine biosynthesis</keyword>
<evidence type="ECO:0000259" key="18">
    <source>
        <dbReference type="PROSITE" id="PS51671"/>
    </source>
</evidence>
<dbReference type="InterPro" id="IPR045865">
    <property type="entry name" value="ACT-like_dom_sf"/>
</dbReference>
<dbReference type="PIRSF" id="PIRSF000098">
    <property type="entry name" value="Homoser_dehydrog"/>
    <property type="match status" value="1"/>
</dbReference>
<reference evidence="19 20" key="1">
    <citation type="submission" date="2016-10" db="EMBL/GenBank/DDBJ databases">
        <authorList>
            <person name="de Groot N.N."/>
        </authorList>
    </citation>
    <scope>NUCLEOTIDE SEQUENCE [LARGE SCALE GENOMIC DNA]</scope>
    <source>
        <strain evidence="19 20">DSM 20475</strain>
    </source>
</reference>
<dbReference type="Pfam" id="PF03447">
    <property type="entry name" value="NAD_binding_3"/>
    <property type="match status" value="1"/>
</dbReference>
<evidence type="ECO:0000256" key="9">
    <source>
        <dbReference type="ARBA" id="ARBA00022857"/>
    </source>
</evidence>
<organism evidence="19 20">
    <name type="scientific">Peptococcus niger</name>
    <dbReference type="NCBI Taxonomy" id="2741"/>
    <lineage>
        <taxon>Bacteria</taxon>
        <taxon>Bacillati</taxon>
        <taxon>Bacillota</taxon>
        <taxon>Clostridia</taxon>
        <taxon>Eubacteriales</taxon>
        <taxon>Peptococcaceae</taxon>
        <taxon>Peptococcus</taxon>
    </lineage>
</organism>
<dbReference type="InterPro" id="IPR036291">
    <property type="entry name" value="NAD(P)-bd_dom_sf"/>
</dbReference>
<dbReference type="InterPro" id="IPR019811">
    <property type="entry name" value="HDH_CS"/>
</dbReference>
<evidence type="ECO:0000256" key="4">
    <source>
        <dbReference type="ARBA" id="ARBA00006753"/>
    </source>
</evidence>
<dbReference type="PANTHER" id="PTHR43331">
    <property type="entry name" value="HOMOSERINE DEHYDROGENASE"/>
    <property type="match status" value="1"/>
</dbReference>
<evidence type="ECO:0000256" key="1">
    <source>
        <dbReference type="ARBA" id="ARBA00001920"/>
    </source>
</evidence>
<dbReference type="GO" id="GO:0009086">
    <property type="term" value="P:methionine biosynthetic process"/>
    <property type="evidence" value="ECO:0007669"/>
    <property type="project" value="UniProtKB-KW"/>
</dbReference>
<evidence type="ECO:0000256" key="2">
    <source>
        <dbReference type="ARBA" id="ARBA00005056"/>
    </source>
</evidence>
<evidence type="ECO:0000256" key="12">
    <source>
        <dbReference type="ARBA" id="ARBA00023167"/>
    </source>
</evidence>
<evidence type="ECO:0000256" key="8">
    <source>
        <dbReference type="ARBA" id="ARBA00022697"/>
    </source>
</evidence>
<dbReference type="EMBL" id="FNAF01000007">
    <property type="protein sequence ID" value="SDD78314.1"/>
    <property type="molecule type" value="Genomic_DNA"/>
</dbReference>
<dbReference type="GO" id="GO:0004412">
    <property type="term" value="F:homoserine dehydrogenase activity"/>
    <property type="evidence" value="ECO:0007669"/>
    <property type="project" value="UniProtKB-EC"/>
</dbReference>
<dbReference type="GO" id="GO:0050661">
    <property type="term" value="F:NADP binding"/>
    <property type="evidence" value="ECO:0007669"/>
    <property type="project" value="InterPro"/>
</dbReference>
<protein>
    <recommendedName>
        <fullName evidence="6 16">Homoserine dehydrogenase</fullName>
        <ecNumber evidence="5 16">1.1.1.3</ecNumber>
    </recommendedName>
</protein>
<feature type="binding site" evidence="15">
    <location>
        <begin position="9"/>
        <end position="16"/>
    </location>
    <ligand>
        <name>NADP(+)</name>
        <dbReference type="ChEBI" id="CHEBI:58349"/>
    </ligand>
</feature>
<keyword evidence="9 15" id="KW-0521">NADP</keyword>